<name>A0AAW7MA49_9MICO</name>
<keyword evidence="2" id="KW-1185">Reference proteome</keyword>
<comment type="caution">
    <text evidence="1">The sequence shown here is derived from an EMBL/GenBank/DDBJ whole genome shotgun (WGS) entry which is preliminary data.</text>
</comment>
<organism evidence="1 2">
    <name type="scientific">Demequina lignilytica</name>
    <dbReference type="NCBI Taxonomy" id="3051663"/>
    <lineage>
        <taxon>Bacteria</taxon>
        <taxon>Bacillati</taxon>
        <taxon>Actinomycetota</taxon>
        <taxon>Actinomycetes</taxon>
        <taxon>Micrococcales</taxon>
        <taxon>Demequinaceae</taxon>
        <taxon>Demequina</taxon>
    </lineage>
</organism>
<gene>
    <name evidence="1" type="ORF">QQX10_10675</name>
</gene>
<dbReference type="RefSeq" id="WP_301120737.1">
    <property type="nucleotide sequence ID" value="NZ_JAUHPX010000006.1"/>
</dbReference>
<proteinExistence type="predicted"/>
<evidence type="ECO:0000313" key="2">
    <source>
        <dbReference type="Proteomes" id="UP001172737"/>
    </source>
</evidence>
<dbReference type="Proteomes" id="UP001172737">
    <property type="component" value="Unassembled WGS sequence"/>
</dbReference>
<protein>
    <submittedName>
        <fullName evidence="1">Uncharacterized protein</fullName>
    </submittedName>
</protein>
<reference evidence="1" key="1">
    <citation type="submission" date="2023-06" db="EMBL/GenBank/DDBJ databases">
        <title>Sysu t00039.</title>
        <authorList>
            <person name="Gao L."/>
            <person name="Fang B.-Z."/>
            <person name="Li W.-J."/>
        </authorList>
    </citation>
    <scope>NUCLEOTIDE SEQUENCE</scope>
    <source>
        <strain evidence="1">SYSU T00039</strain>
    </source>
</reference>
<sequence length="129" mass="14759">MVWDFSPNGEVYKARMRAKGFRWVLLMAEPKNYRTGDCTHGDPFEPDVWITLDGYTWTIGEMTDTVQHLVPLTDVDLIEFYEFGYSGAHVAPLCGREAISPWWSALRADPCLDCEKVARDIARDDARRG</sequence>
<accession>A0AAW7MA49</accession>
<dbReference type="AlphaFoldDB" id="A0AAW7MA49"/>
<evidence type="ECO:0000313" key="1">
    <source>
        <dbReference type="EMBL" id="MDN4488631.1"/>
    </source>
</evidence>
<dbReference type="EMBL" id="JAUHPX010000006">
    <property type="protein sequence ID" value="MDN4488631.1"/>
    <property type="molecule type" value="Genomic_DNA"/>
</dbReference>